<organism evidence="2 3">
    <name type="scientific">Tilletia controversa</name>
    <name type="common">dwarf bunt fungus</name>
    <dbReference type="NCBI Taxonomy" id="13291"/>
    <lineage>
        <taxon>Eukaryota</taxon>
        <taxon>Fungi</taxon>
        <taxon>Dikarya</taxon>
        <taxon>Basidiomycota</taxon>
        <taxon>Ustilaginomycotina</taxon>
        <taxon>Exobasidiomycetes</taxon>
        <taxon>Tilletiales</taxon>
        <taxon>Tilletiaceae</taxon>
        <taxon>Tilletia</taxon>
    </lineage>
</organism>
<dbReference type="EMBL" id="LWDE02000002">
    <property type="protein sequence ID" value="KAE8256198.1"/>
    <property type="molecule type" value="Genomic_DNA"/>
</dbReference>
<reference evidence="2" key="1">
    <citation type="submission" date="2016-04" db="EMBL/GenBank/DDBJ databases">
        <authorList>
            <person name="Nguyen H.D."/>
            <person name="Samba Siva P."/>
            <person name="Cullis J."/>
            <person name="Levesque C.A."/>
            <person name="Hambleton S."/>
        </authorList>
    </citation>
    <scope>NUCLEOTIDE SEQUENCE</scope>
    <source>
        <strain evidence="2">DAOMC 236426</strain>
    </source>
</reference>
<evidence type="ECO:0000313" key="2">
    <source>
        <dbReference type="EMBL" id="KAE8256198.1"/>
    </source>
</evidence>
<evidence type="ECO:0000313" key="3">
    <source>
        <dbReference type="Proteomes" id="UP000077684"/>
    </source>
</evidence>
<gene>
    <name evidence="2" type="ORF">A4X06_0g28</name>
</gene>
<dbReference type="Proteomes" id="UP000077684">
    <property type="component" value="Unassembled WGS sequence"/>
</dbReference>
<feature type="region of interest" description="Disordered" evidence="1">
    <location>
        <begin position="28"/>
        <end position="54"/>
    </location>
</feature>
<reference evidence="2" key="2">
    <citation type="journal article" date="2019" name="IMA Fungus">
        <title>Genome sequencing and comparison of five Tilletia species to identify candidate genes for the detection of regulated species infecting wheat.</title>
        <authorList>
            <person name="Nguyen H.D.T."/>
            <person name="Sultana T."/>
            <person name="Kesanakurti P."/>
            <person name="Hambleton S."/>
        </authorList>
    </citation>
    <scope>NUCLEOTIDE SEQUENCE</scope>
    <source>
        <strain evidence="2">DAOMC 236426</strain>
    </source>
</reference>
<dbReference type="AlphaFoldDB" id="A0A8X7N2J0"/>
<feature type="compositionally biased region" description="Polar residues" evidence="1">
    <location>
        <begin position="33"/>
        <end position="54"/>
    </location>
</feature>
<accession>A0A8X7N2J0</accession>
<sequence>MGHFHAQDHVSAAGAEADVFLAALKDRSDRGSKSPSSVTAHSHAQGNSAAVNKETNGVTTYDHYDRSHEHLHSQPHTRSHLHLLNPFAVHSHAKGHEFGSTAEADADALLAALKGRGHRGFNITLLGLLPNIPLSTSKDLTGVLPQLRRDSSEDEDGDVDGANDGDGCAQQTCFY</sequence>
<keyword evidence="3" id="KW-1185">Reference proteome</keyword>
<proteinExistence type="predicted"/>
<protein>
    <submittedName>
        <fullName evidence="2">Uncharacterized protein</fullName>
    </submittedName>
</protein>
<name>A0A8X7N2J0_9BASI</name>
<comment type="caution">
    <text evidence="2">The sequence shown here is derived from an EMBL/GenBank/DDBJ whole genome shotgun (WGS) entry which is preliminary data.</text>
</comment>
<evidence type="ECO:0000256" key="1">
    <source>
        <dbReference type="SAM" id="MobiDB-lite"/>
    </source>
</evidence>